<sequence length="490" mass="51329">MSMGLSSPNMDTARRLEAILLVGLVFLACAANGASRRHLFEVGAPRRSLTDTTNRKVFDVTAFGAKPEAGDSKGRKMRELPGGGDIDAPLPQLPVAGGGDSGSDDGNDDGSNPDADNDTGMAFIKTWVAACRGEYKGPAKVLIPKGTFLAGPVVFQGPCTSSKEPIVLEIQGEVKATTDLSDYSSPEWISFENIDGLIVTGDGVINGQGEKTWNGAGCHSDDCPHSPSNIKFQKVKNALIEGITSLNSKYFHYHITDSSNVTMDNVHITAPGDSPNTDGCHISNSDNVKVINSIIGTGDDCVSVGQGARQVTINNVTCGPGHGISVGSLGKYKDEQPVVGVTVTNCTLSNTTNGARIKTWAGPNRGEARGIIFDNLVLDHVKAPIVIDQHYGEKKSGGDNKNAKDPNSGKQSLYKLSDIHFRNIKGTSSHNVAVSLSCSATNPCDGVELNNIDIALGGAGTAKKTDVASECYNAKVTTKGTMNPAAPACQ</sequence>
<accession>A0A2P6PWW2</accession>
<evidence type="ECO:0000256" key="1">
    <source>
        <dbReference type="ARBA" id="ARBA00004191"/>
    </source>
</evidence>
<evidence type="ECO:0000256" key="3">
    <source>
        <dbReference type="ARBA" id="ARBA00022512"/>
    </source>
</evidence>
<dbReference type="AlphaFoldDB" id="A0A2P6PWW2"/>
<dbReference type="Proteomes" id="UP000238479">
    <property type="component" value="Chromosome 6"/>
</dbReference>
<dbReference type="STRING" id="74649.A0A2P6PWW2"/>
<reference evidence="11 12" key="1">
    <citation type="journal article" date="2018" name="Nat. Genet.">
        <title>The Rosa genome provides new insights in the design of modern roses.</title>
        <authorList>
            <person name="Bendahmane M."/>
        </authorList>
    </citation>
    <scope>NUCLEOTIDE SEQUENCE [LARGE SCALE GENOMIC DNA]</scope>
    <source>
        <strain evidence="12">cv. Old Blush</strain>
    </source>
</reference>
<keyword evidence="4" id="KW-0964">Secreted</keyword>
<evidence type="ECO:0000256" key="9">
    <source>
        <dbReference type="RuleBase" id="RU361169"/>
    </source>
</evidence>
<dbReference type="InterPro" id="IPR011050">
    <property type="entry name" value="Pectin_lyase_fold/virulence"/>
</dbReference>
<evidence type="ECO:0000256" key="8">
    <source>
        <dbReference type="PROSITE-ProRule" id="PRU10052"/>
    </source>
</evidence>
<dbReference type="OrthoDB" id="187139at2759"/>
<keyword evidence="5 9" id="KW-0378">Hydrolase</keyword>
<keyword evidence="12" id="KW-1185">Reference proteome</keyword>
<dbReference type="SMART" id="SM00710">
    <property type="entry name" value="PbH1"/>
    <property type="match status" value="4"/>
</dbReference>
<dbReference type="FunFam" id="2.160.20.10:FF:000004">
    <property type="entry name" value="Pectin lyase-like superfamily protein"/>
    <property type="match status" value="1"/>
</dbReference>
<evidence type="ECO:0000256" key="4">
    <source>
        <dbReference type="ARBA" id="ARBA00022525"/>
    </source>
</evidence>
<evidence type="ECO:0000313" key="12">
    <source>
        <dbReference type="Proteomes" id="UP000238479"/>
    </source>
</evidence>
<evidence type="ECO:0000256" key="10">
    <source>
        <dbReference type="SAM" id="MobiDB-lite"/>
    </source>
</evidence>
<comment type="caution">
    <text evidence="11">The sequence shown here is derived from an EMBL/GenBank/DDBJ whole genome shotgun (WGS) entry which is preliminary data.</text>
</comment>
<dbReference type="InterPro" id="IPR006626">
    <property type="entry name" value="PbH1"/>
</dbReference>
<dbReference type="GO" id="GO:0005975">
    <property type="term" value="P:carbohydrate metabolic process"/>
    <property type="evidence" value="ECO:0007669"/>
    <property type="project" value="InterPro"/>
</dbReference>
<dbReference type="InterPro" id="IPR012334">
    <property type="entry name" value="Pectin_lyas_fold"/>
</dbReference>
<proteinExistence type="inferred from homology"/>
<dbReference type="EMBL" id="PDCK01000044">
    <property type="protein sequence ID" value="PRQ26420.1"/>
    <property type="molecule type" value="Genomic_DNA"/>
</dbReference>
<dbReference type="InterPro" id="IPR000743">
    <property type="entry name" value="Glyco_hydro_28"/>
</dbReference>
<evidence type="ECO:0000256" key="6">
    <source>
        <dbReference type="ARBA" id="ARBA00023295"/>
    </source>
</evidence>
<dbReference type="PROSITE" id="PS00502">
    <property type="entry name" value="POLYGALACTURONASE"/>
    <property type="match status" value="1"/>
</dbReference>
<keyword evidence="7" id="KW-0961">Cell wall biogenesis/degradation</keyword>
<dbReference type="PANTHER" id="PTHR31375">
    <property type="match status" value="1"/>
</dbReference>
<dbReference type="Pfam" id="PF00295">
    <property type="entry name" value="Glyco_hydro_28"/>
    <property type="match status" value="1"/>
</dbReference>
<comment type="subcellular location">
    <subcellularLocation>
        <location evidence="1">Secreted</location>
        <location evidence="1">Cell wall</location>
    </subcellularLocation>
</comment>
<feature type="active site" evidence="8">
    <location>
        <position position="322"/>
    </location>
</feature>
<evidence type="ECO:0000256" key="7">
    <source>
        <dbReference type="ARBA" id="ARBA00023316"/>
    </source>
</evidence>
<gene>
    <name evidence="11" type="ORF">RchiOBHm_Chr6g0294381</name>
</gene>
<evidence type="ECO:0000256" key="5">
    <source>
        <dbReference type="ARBA" id="ARBA00022801"/>
    </source>
</evidence>
<dbReference type="SUPFAM" id="SSF51126">
    <property type="entry name" value="Pectin lyase-like"/>
    <property type="match status" value="1"/>
</dbReference>
<keyword evidence="6 9" id="KW-0326">Glycosidase</keyword>
<dbReference type="Gramene" id="PRQ26420">
    <property type="protein sequence ID" value="PRQ26420"/>
    <property type="gene ID" value="RchiOBHm_Chr6g0294381"/>
</dbReference>
<organism evidence="11 12">
    <name type="scientific">Rosa chinensis</name>
    <name type="common">China rose</name>
    <dbReference type="NCBI Taxonomy" id="74649"/>
    <lineage>
        <taxon>Eukaryota</taxon>
        <taxon>Viridiplantae</taxon>
        <taxon>Streptophyta</taxon>
        <taxon>Embryophyta</taxon>
        <taxon>Tracheophyta</taxon>
        <taxon>Spermatophyta</taxon>
        <taxon>Magnoliopsida</taxon>
        <taxon>eudicotyledons</taxon>
        <taxon>Gunneridae</taxon>
        <taxon>Pentapetalae</taxon>
        <taxon>rosids</taxon>
        <taxon>fabids</taxon>
        <taxon>Rosales</taxon>
        <taxon>Rosaceae</taxon>
        <taxon>Rosoideae</taxon>
        <taxon>Rosoideae incertae sedis</taxon>
        <taxon>Rosa</taxon>
    </lineage>
</organism>
<dbReference type="GO" id="GO:0004650">
    <property type="term" value="F:polygalacturonase activity"/>
    <property type="evidence" value="ECO:0007669"/>
    <property type="project" value="InterPro"/>
</dbReference>
<keyword evidence="3" id="KW-0134">Cell wall</keyword>
<evidence type="ECO:0000256" key="2">
    <source>
        <dbReference type="ARBA" id="ARBA00008834"/>
    </source>
</evidence>
<dbReference type="GO" id="GO:0071555">
    <property type="term" value="P:cell wall organization"/>
    <property type="evidence" value="ECO:0007669"/>
    <property type="project" value="UniProtKB-KW"/>
</dbReference>
<name>A0A2P6PWW2_ROSCH</name>
<dbReference type="OMA" id="SMQFHFH"/>
<dbReference type="EC" id="3.2.1.-" evidence="11"/>
<evidence type="ECO:0000313" key="11">
    <source>
        <dbReference type="EMBL" id="PRQ26420.1"/>
    </source>
</evidence>
<feature type="compositionally biased region" description="Basic and acidic residues" evidence="10">
    <location>
        <begin position="68"/>
        <end position="79"/>
    </location>
</feature>
<dbReference type="Gene3D" id="2.160.20.10">
    <property type="entry name" value="Single-stranded right-handed beta-helix, Pectin lyase-like"/>
    <property type="match status" value="1"/>
</dbReference>
<protein>
    <submittedName>
        <fullName evidence="11">Putative glycosidase</fullName>
        <ecNumber evidence="11">3.2.1.-</ecNumber>
    </submittedName>
</protein>
<comment type="similarity">
    <text evidence="2 9">Belongs to the glycosyl hydrolase 28 family.</text>
</comment>
<feature type="region of interest" description="Disordered" evidence="10">
    <location>
        <begin position="68"/>
        <end position="118"/>
    </location>
</feature>